<keyword evidence="6" id="KW-1185">Reference proteome</keyword>
<dbReference type="PANTHER" id="PTHR11645">
    <property type="entry name" value="PYRROLINE-5-CARBOXYLATE REDUCTASE"/>
    <property type="match status" value="1"/>
</dbReference>
<reference evidence="5 6" key="1">
    <citation type="submission" date="2015-03" db="EMBL/GenBank/DDBJ databases">
        <title>Genome Sequence of Kiloniella spongiae MEBiC09566, isolated from a marine sponge.</title>
        <authorList>
            <person name="Shao Z."/>
            <person name="Wang L."/>
            <person name="Li X."/>
        </authorList>
    </citation>
    <scope>NUCLEOTIDE SEQUENCE [LARGE SCALE GENOMIC DNA]</scope>
    <source>
        <strain evidence="5 6">MEBiC09566</strain>
    </source>
</reference>
<gene>
    <name evidence="5" type="ORF">WH96_15155</name>
</gene>
<dbReference type="AlphaFoldDB" id="A0A0H2MBY2"/>
<evidence type="ECO:0000313" key="6">
    <source>
        <dbReference type="Proteomes" id="UP000035444"/>
    </source>
</evidence>
<dbReference type="InterPro" id="IPR036291">
    <property type="entry name" value="NAD(P)-bd_dom_sf"/>
</dbReference>
<dbReference type="SUPFAM" id="SSF48179">
    <property type="entry name" value="6-phosphogluconate dehydrogenase C-terminal domain-like"/>
    <property type="match status" value="1"/>
</dbReference>
<comment type="caution">
    <text evidence="5">The sequence shown here is derived from an EMBL/GenBank/DDBJ whole genome shotgun (WGS) entry which is preliminary data.</text>
</comment>
<evidence type="ECO:0000313" key="5">
    <source>
        <dbReference type="EMBL" id="KLN60034.1"/>
    </source>
</evidence>
<evidence type="ECO:0000256" key="1">
    <source>
        <dbReference type="ARBA" id="ARBA00005525"/>
    </source>
</evidence>
<comment type="similarity">
    <text evidence="1">Belongs to the pyrroline-5-carboxylate reductase family.</text>
</comment>
<dbReference type="Gene3D" id="1.10.3730.10">
    <property type="entry name" value="ProC C-terminal domain-like"/>
    <property type="match status" value="1"/>
</dbReference>
<evidence type="ECO:0000259" key="3">
    <source>
        <dbReference type="Pfam" id="PF03807"/>
    </source>
</evidence>
<dbReference type="InterPro" id="IPR008927">
    <property type="entry name" value="6-PGluconate_DH-like_C_sf"/>
</dbReference>
<dbReference type="SUPFAM" id="SSF51735">
    <property type="entry name" value="NAD(P)-binding Rossmann-fold domains"/>
    <property type="match status" value="1"/>
</dbReference>
<dbReference type="Pfam" id="PF03807">
    <property type="entry name" value="F420_oxidored"/>
    <property type="match status" value="1"/>
</dbReference>
<dbReference type="EMBL" id="LAQL01000009">
    <property type="protein sequence ID" value="KLN60034.1"/>
    <property type="molecule type" value="Genomic_DNA"/>
</dbReference>
<proteinExistence type="inferred from homology"/>
<dbReference type="GO" id="GO:0055129">
    <property type="term" value="P:L-proline biosynthetic process"/>
    <property type="evidence" value="ECO:0007669"/>
    <property type="project" value="TreeGrafter"/>
</dbReference>
<feature type="domain" description="Pyrroline-5-carboxylate reductase catalytic N-terminal" evidence="3">
    <location>
        <begin position="10"/>
        <end position="100"/>
    </location>
</feature>
<dbReference type="Pfam" id="PF14748">
    <property type="entry name" value="P5CR_dimer"/>
    <property type="match status" value="1"/>
</dbReference>
<dbReference type="GO" id="GO:0004735">
    <property type="term" value="F:pyrroline-5-carboxylate reductase activity"/>
    <property type="evidence" value="ECO:0007669"/>
    <property type="project" value="TreeGrafter"/>
</dbReference>
<feature type="domain" description="Pyrroline-5-carboxylate reductase dimerisation" evidence="4">
    <location>
        <begin position="167"/>
        <end position="259"/>
    </location>
</feature>
<dbReference type="InterPro" id="IPR029036">
    <property type="entry name" value="P5CR_dimer"/>
</dbReference>
<sequence length="261" mass="28940">MIKDTENPVLGILGVGYFASYFINSLRNGGYKETIYLSPRNAQTVERLSQEHHCLVAQNNQDVIDKSDIVLLAVRPEQLSSLLPPLSFRDNQIVITAVAGKTIAAHYTIAGHLPQTLIRMIPVCSIEAGEGVVPIYPPNPQVEKLADFTGTPISFNSEHDFDLALTTSCMNGWLYDFFGTMTNWLEEKGLSEDKARDVILYNIRGATAYALQKEDQKLADITGEIATEGTFTLEGLNLLKKQQGFTAWGQALEHVHKKLTE</sequence>
<evidence type="ECO:0000256" key="2">
    <source>
        <dbReference type="ARBA" id="ARBA00023002"/>
    </source>
</evidence>
<evidence type="ECO:0008006" key="7">
    <source>
        <dbReference type="Google" id="ProtNLM"/>
    </source>
</evidence>
<protein>
    <recommendedName>
        <fullName evidence="7">Pyrroline-5-carboxylate reductase catalytic N-terminal domain-containing protein</fullName>
    </recommendedName>
</protein>
<dbReference type="Proteomes" id="UP000035444">
    <property type="component" value="Unassembled WGS sequence"/>
</dbReference>
<dbReference type="OrthoDB" id="8418678at2"/>
<dbReference type="STRING" id="1489064.WH96_15155"/>
<evidence type="ECO:0000259" key="4">
    <source>
        <dbReference type="Pfam" id="PF14748"/>
    </source>
</evidence>
<organism evidence="5 6">
    <name type="scientific">Kiloniella spongiae</name>
    <dbReference type="NCBI Taxonomy" id="1489064"/>
    <lineage>
        <taxon>Bacteria</taxon>
        <taxon>Pseudomonadati</taxon>
        <taxon>Pseudomonadota</taxon>
        <taxon>Alphaproteobacteria</taxon>
        <taxon>Rhodospirillales</taxon>
        <taxon>Kiloniellaceae</taxon>
        <taxon>Kiloniella</taxon>
    </lineage>
</organism>
<dbReference type="InterPro" id="IPR028939">
    <property type="entry name" value="P5C_Rdtase_cat_N"/>
</dbReference>
<dbReference type="PANTHER" id="PTHR11645:SF0">
    <property type="entry name" value="PYRROLINE-5-CARBOXYLATE REDUCTASE 3"/>
    <property type="match status" value="1"/>
</dbReference>
<accession>A0A0H2MBY2</accession>
<keyword evidence="2" id="KW-0560">Oxidoreductase</keyword>
<dbReference type="RefSeq" id="WP_047765023.1">
    <property type="nucleotide sequence ID" value="NZ_LAQL01000009.1"/>
</dbReference>
<dbReference type="Gene3D" id="3.40.50.720">
    <property type="entry name" value="NAD(P)-binding Rossmann-like Domain"/>
    <property type="match status" value="1"/>
</dbReference>
<name>A0A0H2MBY2_9PROT</name>